<accession>A0A233RH01</accession>
<evidence type="ECO:0000313" key="2">
    <source>
        <dbReference type="EMBL" id="OXY82661.1"/>
    </source>
</evidence>
<protein>
    <submittedName>
        <fullName evidence="2">Uncharacterized protein</fullName>
    </submittedName>
</protein>
<sequence length="104" mass="11700">MTTKVGRRWQFLIENTVTQFTSLIIIITYTQARLFISIIVIVIVIVIVMTVFSRVFEVQIAELVFGSVNSGACMHFNFAVIAMALCGIGKQRGNAAFVRQSRQR</sequence>
<name>A0A233RH01_9GAMM</name>
<evidence type="ECO:0000256" key="1">
    <source>
        <dbReference type="SAM" id="Phobius"/>
    </source>
</evidence>
<proteinExistence type="predicted"/>
<dbReference type="Proteomes" id="UP000242757">
    <property type="component" value="Unassembled WGS sequence"/>
</dbReference>
<gene>
    <name evidence="2" type="ORF">B6S08_03855</name>
</gene>
<keyword evidence="1" id="KW-0812">Transmembrane</keyword>
<feature type="transmembrane region" description="Helical" evidence="1">
    <location>
        <begin position="34"/>
        <end position="56"/>
    </location>
</feature>
<keyword evidence="1" id="KW-1133">Transmembrane helix</keyword>
<keyword evidence="3" id="KW-1185">Reference proteome</keyword>
<organism evidence="2 3">
    <name type="scientific">Oceanimonas doudoroffii</name>
    <dbReference type="NCBI Taxonomy" id="84158"/>
    <lineage>
        <taxon>Bacteria</taxon>
        <taxon>Pseudomonadati</taxon>
        <taxon>Pseudomonadota</taxon>
        <taxon>Gammaproteobacteria</taxon>
        <taxon>Aeromonadales</taxon>
        <taxon>Aeromonadaceae</taxon>
        <taxon>Oceanimonas</taxon>
    </lineage>
</organism>
<dbReference type="AlphaFoldDB" id="A0A233RH01"/>
<feature type="transmembrane region" description="Helical" evidence="1">
    <location>
        <begin position="68"/>
        <end position="89"/>
    </location>
</feature>
<evidence type="ECO:0000313" key="3">
    <source>
        <dbReference type="Proteomes" id="UP000242757"/>
    </source>
</evidence>
<keyword evidence="1" id="KW-0472">Membrane</keyword>
<reference evidence="2 3" key="1">
    <citation type="submission" date="2017-08" db="EMBL/GenBank/DDBJ databases">
        <title>A Genome Sequence of Oceanimonas doudoroffii ATCC 27123T.</title>
        <authorList>
            <person name="Brennan M.A."/>
            <person name="Maclea K.S."/>
            <person name="Mcclelland W.D."/>
            <person name="Trachtenberg A.M."/>
        </authorList>
    </citation>
    <scope>NUCLEOTIDE SEQUENCE [LARGE SCALE GENOMIC DNA]</scope>
    <source>
        <strain evidence="2 3">ATCC 27123</strain>
    </source>
</reference>
<comment type="caution">
    <text evidence="2">The sequence shown here is derived from an EMBL/GenBank/DDBJ whole genome shotgun (WGS) entry which is preliminary data.</text>
</comment>
<dbReference type="EMBL" id="NBIM01000001">
    <property type="protein sequence ID" value="OXY82661.1"/>
    <property type="molecule type" value="Genomic_DNA"/>
</dbReference>